<keyword evidence="4 6" id="KW-0472">Membrane</keyword>
<reference evidence="7 8" key="1">
    <citation type="journal article" date="2014" name="Nat. Commun.">
        <title>Multiple recent horizontal transfers of a large genomic region in cheese making fungi.</title>
        <authorList>
            <person name="Cheeseman K."/>
            <person name="Ropars J."/>
            <person name="Renault P."/>
            <person name="Dupont J."/>
            <person name="Gouzy J."/>
            <person name="Branca A."/>
            <person name="Abraham A.L."/>
            <person name="Ceppi M."/>
            <person name="Conseiller E."/>
            <person name="Debuchy R."/>
            <person name="Malagnac F."/>
            <person name="Goarin A."/>
            <person name="Silar P."/>
            <person name="Lacoste S."/>
            <person name="Sallet E."/>
            <person name="Bensimon A."/>
            <person name="Giraud T."/>
            <person name="Brygoo Y."/>
        </authorList>
    </citation>
    <scope>NUCLEOTIDE SEQUENCE [LARGE SCALE GENOMIC DNA]</scope>
    <source>
        <strain evidence="8">FM 013</strain>
    </source>
</reference>
<evidence type="ECO:0000256" key="4">
    <source>
        <dbReference type="ARBA" id="ARBA00023136"/>
    </source>
</evidence>
<evidence type="ECO:0000256" key="3">
    <source>
        <dbReference type="ARBA" id="ARBA00022989"/>
    </source>
</evidence>
<dbReference type="PANTHER" id="PTHR11040">
    <property type="entry name" value="ZINC/IRON TRANSPORTER"/>
    <property type="match status" value="1"/>
</dbReference>
<feature type="transmembrane region" description="Helical" evidence="6">
    <location>
        <begin position="492"/>
        <end position="516"/>
    </location>
</feature>
<dbReference type="Pfam" id="PF02535">
    <property type="entry name" value="Zip"/>
    <property type="match status" value="1"/>
</dbReference>
<dbReference type="InterPro" id="IPR003689">
    <property type="entry name" value="ZIP"/>
</dbReference>
<dbReference type="AlphaFoldDB" id="A0A0G4PKY5"/>
<proteinExistence type="predicted"/>
<dbReference type="STRING" id="1429867.A0A0G4PKY5"/>
<feature type="region of interest" description="Disordered" evidence="5">
    <location>
        <begin position="1"/>
        <end position="24"/>
    </location>
</feature>
<evidence type="ECO:0000256" key="6">
    <source>
        <dbReference type="SAM" id="Phobius"/>
    </source>
</evidence>
<evidence type="ECO:0000256" key="5">
    <source>
        <dbReference type="SAM" id="MobiDB-lite"/>
    </source>
</evidence>
<evidence type="ECO:0000256" key="2">
    <source>
        <dbReference type="ARBA" id="ARBA00022692"/>
    </source>
</evidence>
<feature type="compositionally biased region" description="Basic and acidic residues" evidence="5">
    <location>
        <begin position="1"/>
        <end position="16"/>
    </location>
</feature>
<evidence type="ECO:0000313" key="7">
    <source>
        <dbReference type="EMBL" id="CRL27087.1"/>
    </source>
</evidence>
<feature type="transmembrane region" description="Helical" evidence="6">
    <location>
        <begin position="401"/>
        <end position="421"/>
    </location>
</feature>
<feature type="transmembrane region" description="Helical" evidence="6">
    <location>
        <begin position="176"/>
        <end position="198"/>
    </location>
</feature>
<accession>A0A0G4PKY5</accession>
<feature type="transmembrane region" description="Helical" evidence="6">
    <location>
        <begin position="210"/>
        <end position="231"/>
    </location>
</feature>
<keyword evidence="3 6" id="KW-1133">Transmembrane helix</keyword>
<feature type="transmembrane region" description="Helical" evidence="6">
    <location>
        <begin position="427"/>
        <end position="445"/>
    </location>
</feature>
<dbReference type="GO" id="GO:0005385">
    <property type="term" value="F:zinc ion transmembrane transporter activity"/>
    <property type="evidence" value="ECO:0007669"/>
    <property type="project" value="TreeGrafter"/>
</dbReference>
<feature type="transmembrane region" description="Helical" evidence="6">
    <location>
        <begin position="251"/>
        <end position="273"/>
    </location>
</feature>
<dbReference type="PANTHER" id="PTHR11040:SF55">
    <property type="entry name" value="MEMBRANE ZINC ION TRANSPORTER, PUTATIVE (AFU_ORTHOLOGUE AFUA_6G00470)-RELATED"/>
    <property type="match status" value="1"/>
</dbReference>
<feature type="transmembrane region" description="Helical" evidence="6">
    <location>
        <begin position="112"/>
        <end position="131"/>
    </location>
</feature>
<keyword evidence="2 6" id="KW-0812">Transmembrane</keyword>
<feature type="transmembrane region" description="Helical" evidence="6">
    <location>
        <begin position="466"/>
        <end position="486"/>
    </location>
</feature>
<dbReference type="EMBL" id="HG793154">
    <property type="protein sequence ID" value="CRL27087.1"/>
    <property type="molecule type" value="Genomic_DNA"/>
</dbReference>
<keyword evidence="8" id="KW-1185">Reference proteome</keyword>
<evidence type="ECO:0000256" key="1">
    <source>
        <dbReference type="ARBA" id="ARBA00004141"/>
    </source>
</evidence>
<sequence>MNCPSRTDDTLLHDEWNQNPPRFAPDLTTRQDLLGISNTRENKGDKNGLALLQNHSNWAHAHWPRISDLGKRLHGVGEASIGPLAPQKNLSIRHGELDLNKTPLSYQKFKDWALWLLSVLFISALISHNSLGNCFIPKAPLALETTFLAEQQDSQPAKRSSCAVGGVREAAYDLPLHVAALFIILGTSTIACAFPILATRFPRLHIPPSFLFFVSHFGTGVLIATAFVHLLPTAFQSLGDPCLSSFWTNDYPAMPGAIALAGVFFITVIEMVFSPAQSICRGGNHDLSQKRSSSGPERDTLAQLDDYTSAEPRAQSSHSVTLDYQPHVRDMGPLVGRSSSISRVIHHMSDESETVVRVLSTPETQTHHEKENGVFRSDIERDNDHHILTPEQNQRKETMQVYLLEMGILFHSIFIGMSLSVSIGSEFVILLIAIVFHQTFEGLALGSRIASLSWSEKQLQPWFMSLAYGCTTPIGQAIGLATHTLYSPDSEVGLLVVGIMNAISAGLLIFASLVELMSEDFLSDESWRILRGRRRVYAFLLVCLGAFCMSIVGAWA</sequence>
<protein>
    <submittedName>
        <fullName evidence="7">Zinc/iron permease</fullName>
    </submittedName>
</protein>
<name>A0A0G4PKY5_PENC3</name>
<comment type="subcellular location">
    <subcellularLocation>
        <location evidence="1">Membrane</location>
        <topology evidence="1">Multi-pass membrane protein</topology>
    </subcellularLocation>
</comment>
<feature type="transmembrane region" description="Helical" evidence="6">
    <location>
        <begin position="536"/>
        <end position="555"/>
    </location>
</feature>
<evidence type="ECO:0000313" key="8">
    <source>
        <dbReference type="Proteomes" id="UP000053732"/>
    </source>
</evidence>
<dbReference type="Proteomes" id="UP000053732">
    <property type="component" value="Unassembled WGS sequence"/>
</dbReference>
<dbReference type="GO" id="GO:0005886">
    <property type="term" value="C:plasma membrane"/>
    <property type="evidence" value="ECO:0007669"/>
    <property type="project" value="TreeGrafter"/>
</dbReference>
<gene>
    <name evidence="7" type="ORF">PCAMFM013_S021g000002</name>
</gene>
<organism evidence="7 8">
    <name type="scientific">Penicillium camemberti (strain FM 013)</name>
    <dbReference type="NCBI Taxonomy" id="1429867"/>
    <lineage>
        <taxon>Eukaryota</taxon>
        <taxon>Fungi</taxon>
        <taxon>Dikarya</taxon>
        <taxon>Ascomycota</taxon>
        <taxon>Pezizomycotina</taxon>
        <taxon>Eurotiomycetes</taxon>
        <taxon>Eurotiomycetidae</taxon>
        <taxon>Eurotiales</taxon>
        <taxon>Aspergillaceae</taxon>
        <taxon>Penicillium</taxon>
    </lineage>
</organism>